<organism evidence="8 9">
    <name type="scientific">Desulfuromonas thiophila</name>
    <dbReference type="NCBI Taxonomy" id="57664"/>
    <lineage>
        <taxon>Bacteria</taxon>
        <taxon>Pseudomonadati</taxon>
        <taxon>Thermodesulfobacteriota</taxon>
        <taxon>Desulfuromonadia</taxon>
        <taxon>Desulfuromonadales</taxon>
        <taxon>Desulfuromonadaceae</taxon>
        <taxon>Desulfuromonas</taxon>
    </lineage>
</organism>
<dbReference type="STRING" id="57664.SAMN05661003_10851"/>
<comment type="catalytic activity">
    <reaction evidence="1 5">
        <text>uridine(55) in tRNA = pseudouridine(55) in tRNA</text>
        <dbReference type="Rhea" id="RHEA:42532"/>
        <dbReference type="Rhea" id="RHEA-COMP:10101"/>
        <dbReference type="Rhea" id="RHEA-COMP:10102"/>
        <dbReference type="ChEBI" id="CHEBI:65314"/>
        <dbReference type="ChEBI" id="CHEBI:65315"/>
        <dbReference type="EC" id="5.4.99.25"/>
    </reaction>
</comment>
<gene>
    <name evidence="5" type="primary">truB</name>
    <name evidence="8" type="ORF">SAMN05661003_10851</name>
</gene>
<dbReference type="NCBIfam" id="TIGR00431">
    <property type="entry name" value="TruB"/>
    <property type="match status" value="1"/>
</dbReference>
<evidence type="ECO:0000313" key="9">
    <source>
        <dbReference type="Proteomes" id="UP000243205"/>
    </source>
</evidence>
<protein>
    <recommendedName>
        <fullName evidence="5">tRNA pseudouridine synthase B</fullName>
        <ecNumber evidence="5">5.4.99.25</ecNumber>
    </recommendedName>
    <alternativeName>
        <fullName evidence="5">tRNA pseudouridine(55) synthase</fullName>
        <shortName evidence="5">Psi55 synthase</shortName>
    </alternativeName>
    <alternativeName>
        <fullName evidence="5">tRNA pseudouridylate synthase</fullName>
    </alternativeName>
    <alternativeName>
        <fullName evidence="5">tRNA-uridine isomerase</fullName>
    </alternativeName>
</protein>
<dbReference type="SUPFAM" id="SSF55120">
    <property type="entry name" value="Pseudouridine synthase"/>
    <property type="match status" value="1"/>
</dbReference>
<dbReference type="InterPro" id="IPR032819">
    <property type="entry name" value="TruB_C"/>
</dbReference>
<evidence type="ECO:0000256" key="3">
    <source>
        <dbReference type="ARBA" id="ARBA00022694"/>
    </source>
</evidence>
<keyword evidence="4 5" id="KW-0413">Isomerase</keyword>
<comment type="similarity">
    <text evidence="2 5">Belongs to the pseudouridine synthase TruB family. Type 1 subfamily.</text>
</comment>
<feature type="active site" description="Nucleophile" evidence="5">
    <location>
        <position position="38"/>
    </location>
</feature>
<dbReference type="InterPro" id="IPR020103">
    <property type="entry name" value="PsdUridine_synth_cat_dom_sf"/>
</dbReference>
<accession>A0A1G7C2S1</accession>
<feature type="domain" description="tRNA pseudouridylate synthase B C-terminal" evidence="7">
    <location>
        <begin position="173"/>
        <end position="213"/>
    </location>
</feature>
<keyword evidence="3 5" id="KW-0819">tRNA processing</keyword>
<evidence type="ECO:0000313" key="8">
    <source>
        <dbReference type="EMBL" id="SDE33664.1"/>
    </source>
</evidence>
<evidence type="ECO:0000259" key="7">
    <source>
        <dbReference type="Pfam" id="PF16198"/>
    </source>
</evidence>
<evidence type="ECO:0000259" key="6">
    <source>
        <dbReference type="Pfam" id="PF01509"/>
    </source>
</evidence>
<dbReference type="HAMAP" id="MF_01080">
    <property type="entry name" value="TruB_bact"/>
    <property type="match status" value="1"/>
</dbReference>
<dbReference type="GO" id="GO:0160148">
    <property type="term" value="F:tRNA pseudouridine(55) synthase activity"/>
    <property type="evidence" value="ECO:0007669"/>
    <property type="project" value="UniProtKB-EC"/>
</dbReference>
<evidence type="ECO:0000256" key="5">
    <source>
        <dbReference type="HAMAP-Rule" id="MF_01080"/>
    </source>
</evidence>
<dbReference type="InterPro" id="IPR014780">
    <property type="entry name" value="tRNA_psdUridine_synth_TruB"/>
</dbReference>
<dbReference type="PANTHER" id="PTHR13767:SF2">
    <property type="entry name" value="PSEUDOURIDYLATE SYNTHASE TRUB1"/>
    <property type="match status" value="1"/>
</dbReference>
<dbReference type="EC" id="5.4.99.25" evidence="5"/>
<dbReference type="GO" id="GO:0003723">
    <property type="term" value="F:RNA binding"/>
    <property type="evidence" value="ECO:0007669"/>
    <property type="project" value="InterPro"/>
</dbReference>
<dbReference type="PANTHER" id="PTHR13767">
    <property type="entry name" value="TRNA-PSEUDOURIDINE SYNTHASE"/>
    <property type="match status" value="1"/>
</dbReference>
<dbReference type="Gene3D" id="3.30.2350.10">
    <property type="entry name" value="Pseudouridine synthase"/>
    <property type="match status" value="1"/>
</dbReference>
<dbReference type="OrthoDB" id="9802309at2"/>
<dbReference type="Pfam" id="PF01509">
    <property type="entry name" value="TruB_N"/>
    <property type="match status" value="1"/>
</dbReference>
<dbReference type="RefSeq" id="WP_092078387.1">
    <property type="nucleotide sequence ID" value="NZ_CALFZY010000008.1"/>
</dbReference>
<dbReference type="Pfam" id="PF16198">
    <property type="entry name" value="TruB_C_2"/>
    <property type="match status" value="1"/>
</dbReference>
<evidence type="ECO:0000256" key="2">
    <source>
        <dbReference type="ARBA" id="ARBA00005642"/>
    </source>
</evidence>
<dbReference type="Proteomes" id="UP000243205">
    <property type="component" value="Unassembled WGS sequence"/>
</dbReference>
<name>A0A1G7C2S1_9BACT</name>
<evidence type="ECO:0000256" key="4">
    <source>
        <dbReference type="ARBA" id="ARBA00023235"/>
    </source>
</evidence>
<sequence>MNGFLLLDKPAGPSSHTLVQAVRRQCRIRRIGHAGTLDPMASGLMVLALGPATRLIEYLMAQDKTYEASLQLGATTDTQDSSGVLLQQRPVPADLTLERLQALAATLVGAISQVPPMYSALKRDGVPLYRLARRGEEVERPPRQVRIESFEVLALVGDRVDIRVRCSKGTYIRTLCHDFGEQLGCGACMSALRRTASGAFSVGDAVTLDRLDPARLPLLTALQALAHLPRFSLVPAAQLRLTNGVAPALADLQPQDALPADAGPWLLTDPAGTKLLALVEPDLPAELDGTPVEPSLRLLKVFPDGL</sequence>
<dbReference type="GO" id="GO:0031119">
    <property type="term" value="P:tRNA pseudouridine synthesis"/>
    <property type="evidence" value="ECO:0007669"/>
    <property type="project" value="UniProtKB-UniRule"/>
</dbReference>
<reference evidence="9" key="1">
    <citation type="submission" date="2016-10" db="EMBL/GenBank/DDBJ databases">
        <authorList>
            <person name="Varghese N."/>
            <person name="Submissions S."/>
        </authorList>
    </citation>
    <scope>NUCLEOTIDE SEQUENCE [LARGE SCALE GENOMIC DNA]</scope>
    <source>
        <strain evidence="9">DSM 8987</strain>
    </source>
</reference>
<keyword evidence="9" id="KW-1185">Reference proteome</keyword>
<proteinExistence type="inferred from homology"/>
<feature type="domain" description="Pseudouridine synthase II N-terminal" evidence="6">
    <location>
        <begin position="23"/>
        <end position="172"/>
    </location>
</feature>
<comment type="function">
    <text evidence="5">Responsible for synthesis of pseudouridine from uracil-55 in the psi GC loop of transfer RNAs.</text>
</comment>
<dbReference type="InterPro" id="IPR002501">
    <property type="entry name" value="PsdUridine_synth_N"/>
</dbReference>
<dbReference type="CDD" id="cd02573">
    <property type="entry name" value="PseudoU_synth_EcTruB"/>
    <property type="match status" value="1"/>
</dbReference>
<dbReference type="AlphaFoldDB" id="A0A1G7C2S1"/>
<dbReference type="EMBL" id="FNAQ01000008">
    <property type="protein sequence ID" value="SDE33664.1"/>
    <property type="molecule type" value="Genomic_DNA"/>
</dbReference>
<evidence type="ECO:0000256" key="1">
    <source>
        <dbReference type="ARBA" id="ARBA00000385"/>
    </source>
</evidence>
<dbReference type="GO" id="GO:1990481">
    <property type="term" value="P:mRNA pseudouridine synthesis"/>
    <property type="evidence" value="ECO:0007669"/>
    <property type="project" value="TreeGrafter"/>
</dbReference>